<keyword evidence="2" id="KW-1185">Reference proteome</keyword>
<accession>A0ABX0SE03</accession>
<comment type="caution">
    <text evidence="1">The sequence shown here is derived from an EMBL/GenBank/DDBJ whole genome shotgun (WGS) entry which is preliminary data.</text>
</comment>
<sequence length="46" mass="5385">MSLAIERGLTVEDLEFVDFYFRQGYADPRSFSKYLAAVVRQQDPRV</sequence>
<dbReference type="EMBL" id="JAAMOZ010000001">
    <property type="protein sequence ID" value="NIH56191.1"/>
    <property type="molecule type" value="Genomic_DNA"/>
</dbReference>
<gene>
    <name evidence="1" type="ORF">FB473_000836</name>
</gene>
<organism evidence="1 2">
    <name type="scientific">Brooklawnia cerclae</name>
    <dbReference type="NCBI Taxonomy" id="349934"/>
    <lineage>
        <taxon>Bacteria</taxon>
        <taxon>Bacillati</taxon>
        <taxon>Actinomycetota</taxon>
        <taxon>Actinomycetes</taxon>
        <taxon>Propionibacteriales</taxon>
        <taxon>Propionibacteriaceae</taxon>
        <taxon>Brooklawnia</taxon>
    </lineage>
</organism>
<dbReference type="Proteomes" id="UP000749311">
    <property type="component" value="Unassembled WGS sequence"/>
</dbReference>
<dbReference type="InterPro" id="IPR016156">
    <property type="entry name" value="FAD/NAD-linked_Rdtase_dimer_sf"/>
</dbReference>
<proteinExistence type="predicted"/>
<evidence type="ECO:0000313" key="1">
    <source>
        <dbReference type="EMBL" id="NIH56191.1"/>
    </source>
</evidence>
<protein>
    <submittedName>
        <fullName evidence="1">Uncharacterized protein</fullName>
    </submittedName>
</protein>
<reference evidence="1 2" key="1">
    <citation type="submission" date="2020-02" db="EMBL/GenBank/DDBJ databases">
        <title>Sequencing the genomes of 1000 actinobacteria strains.</title>
        <authorList>
            <person name="Klenk H.-P."/>
        </authorList>
    </citation>
    <scope>NUCLEOTIDE SEQUENCE [LARGE SCALE GENOMIC DNA]</scope>
    <source>
        <strain evidence="1 2">DSM 19609</strain>
    </source>
</reference>
<evidence type="ECO:0000313" key="2">
    <source>
        <dbReference type="Proteomes" id="UP000749311"/>
    </source>
</evidence>
<name>A0ABX0SE03_9ACTN</name>
<dbReference type="Gene3D" id="3.30.390.30">
    <property type="match status" value="1"/>
</dbReference>
<dbReference type="RefSeq" id="WP_167165123.1">
    <property type="nucleotide sequence ID" value="NZ_BAAAOO010000002.1"/>
</dbReference>